<gene>
    <name evidence="4" type="ORF">SR1949_05280</name>
</gene>
<reference evidence="5" key="1">
    <citation type="submission" date="2019-02" db="EMBL/GenBank/DDBJ databases">
        <title>Draft genome sequence of Sphaerospermopsis reniformis NIES-1949.</title>
        <authorList>
            <person name="Yamaguchi H."/>
            <person name="Suzuki S."/>
            <person name="Kawachi M."/>
        </authorList>
    </citation>
    <scope>NUCLEOTIDE SEQUENCE [LARGE SCALE GENOMIC DNA]</scope>
    <source>
        <strain evidence="5">NIES-1949</strain>
    </source>
</reference>
<dbReference type="InterPro" id="IPR011648">
    <property type="entry name" value="Circadian_clock_KaiA"/>
</dbReference>
<proteinExistence type="predicted"/>
<comment type="caution">
    <text evidence="4">The sequence shown here is derived from an EMBL/GenBank/DDBJ whole genome shotgun (WGS) entry which is preliminary data.</text>
</comment>
<dbReference type="SMART" id="SM01247">
    <property type="entry name" value="KaiA"/>
    <property type="match status" value="1"/>
</dbReference>
<keyword evidence="5" id="KW-1185">Reference proteome</keyword>
<dbReference type="RefSeq" id="WP_137666275.1">
    <property type="nucleotide sequence ID" value="NZ_BJCE01000010.1"/>
</dbReference>
<dbReference type="Proteomes" id="UP000300142">
    <property type="component" value="Unassembled WGS sequence"/>
</dbReference>
<dbReference type="GO" id="GO:0007623">
    <property type="term" value="P:circadian rhythm"/>
    <property type="evidence" value="ECO:0007669"/>
    <property type="project" value="InterPro"/>
</dbReference>
<dbReference type="EMBL" id="BJCE01000010">
    <property type="protein sequence ID" value="GCL35433.1"/>
    <property type="molecule type" value="Genomic_DNA"/>
</dbReference>
<dbReference type="AlphaFoldDB" id="A0A479ZV87"/>
<sequence length="198" mass="22806">MLLPILLICPAILKKYLYNADAANTQAGLIGQCRNLIDEIFSQFFGLPLTATTPINGQFLHNRMQLNNNLSGNHLNKNNHVLACNEQKSQQWFQEMSPSEKQELLANLKSDYRKILINYFITDKTLKTAIDKFINTLFYANIPVPQIIEIHVELIDEFSKQLKLEGRSDETLLDYRLTLIDILAHLCEVYRCSMSKMN</sequence>
<evidence type="ECO:0000313" key="5">
    <source>
        <dbReference type="Proteomes" id="UP000300142"/>
    </source>
</evidence>
<dbReference type="InterPro" id="IPR017944">
    <property type="entry name" value="KaiA/RbsU_helical_domain_sf"/>
</dbReference>
<name>A0A479ZV87_9CYAN</name>
<evidence type="ECO:0000259" key="3">
    <source>
        <dbReference type="PROSITE" id="PS51431"/>
    </source>
</evidence>
<evidence type="ECO:0000256" key="2">
    <source>
        <dbReference type="ARBA" id="ARBA00034852"/>
    </source>
</evidence>
<dbReference type="PROSITE" id="PS51431">
    <property type="entry name" value="KAIA_C"/>
    <property type="match status" value="1"/>
</dbReference>
<dbReference type="Gene3D" id="1.10.1240.30">
    <property type="entry name" value="KaiA/RbsU domain"/>
    <property type="match status" value="1"/>
</dbReference>
<organism evidence="4 5">
    <name type="scientific">Sphaerospermopsis reniformis</name>
    <dbReference type="NCBI Taxonomy" id="531300"/>
    <lineage>
        <taxon>Bacteria</taxon>
        <taxon>Bacillati</taxon>
        <taxon>Cyanobacteriota</taxon>
        <taxon>Cyanophyceae</taxon>
        <taxon>Nostocales</taxon>
        <taxon>Aphanizomenonaceae</taxon>
        <taxon>Sphaerospermopsis</taxon>
    </lineage>
</organism>
<protein>
    <recommendedName>
        <fullName evidence="2">Circadian clock oscillator protein KaiA</fullName>
    </recommendedName>
</protein>
<keyword evidence="1" id="KW-0090">Biological rhythms</keyword>
<evidence type="ECO:0000256" key="1">
    <source>
        <dbReference type="ARBA" id="ARBA00023108"/>
    </source>
</evidence>
<dbReference type="Pfam" id="PF07688">
    <property type="entry name" value="KaiA"/>
    <property type="match status" value="1"/>
</dbReference>
<accession>A0A479ZV87</accession>
<dbReference type="InterPro" id="IPR020856">
    <property type="entry name" value="Circadian_clock_protein_KaiA_C"/>
</dbReference>
<dbReference type="SUPFAM" id="SSF101215">
    <property type="entry name" value="KaiA/RbsU domain"/>
    <property type="match status" value="1"/>
</dbReference>
<feature type="domain" description="KaiA C-terminal" evidence="3">
    <location>
        <begin position="88"/>
        <end position="196"/>
    </location>
</feature>
<evidence type="ECO:0000313" key="4">
    <source>
        <dbReference type="EMBL" id="GCL35433.1"/>
    </source>
</evidence>